<dbReference type="InterPro" id="IPR051010">
    <property type="entry name" value="BCAA_transport"/>
</dbReference>
<name>A0A933VXQ0_RHOPL</name>
<feature type="domain" description="Leucine-binding protein" evidence="5">
    <location>
        <begin position="39"/>
        <end position="376"/>
    </location>
</feature>
<dbReference type="PROSITE" id="PS51318">
    <property type="entry name" value="TAT"/>
    <property type="match status" value="1"/>
</dbReference>
<proteinExistence type="inferred from homology"/>
<evidence type="ECO:0000313" key="6">
    <source>
        <dbReference type="EMBL" id="MBI5132292.1"/>
    </source>
</evidence>
<dbReference type="Gene3D" id="3.40.50.2300">
    <property type="match status" value="2"/>
</dbReference>
<sequence>MVGKVSRRKLLQLASAGTAAAAFPAPFVSGATRAASADPILIGVPTAQTAQAGVADHQDYLNGTTLALEEINAAGGVLGRQLKAVVVDIDPLSPESGQVAINKLIDAKVHAMSCAFVFTPIPVADVSARYKAPFLWGLTQRNMTDLVVKQPDKYSHVFQTDPSEVHYGHTFPVFLKAMKDQGVWKPLNNGVHIVQEQIAYNQTISKALQASLPKSEFKLAGITDIQYPVQDWGTVIQEIKKVGAGAVMIDHWVAAEYAAFVKQYSADPLKGALVYLQYGPSQPEFLELSGPAAEGFVWSTVLGVYADEKGKAFRAKYKKRFPGIMGLCYTGNGYDTTYYLKAAWEAVGDPSNFKGVSDWIRKNSYRGVCGFMSMDNPYQECAHYPDTGDAIGAAELEKGMAQLFFQVQNNEHKIIYPDVLVENKLQKAPWW</sequence>
<dbReference type="PANTHER" id="PTHR30483:SF6">
    <property type="entry name" value="PERIPLASMIC BINDING PROTEIN OF ABC TRANSPORTER FOR NATURAL AMINO ACIDS"/>
    <property type="match status" value="1"/>
</dbReference>
<dbReference type="SUPFAM" id="SSF53822">
    <property type="entry name" value="Periplasmic binding protein-like I"/>
    <property type="match status" value="1"/>
</dbReference>
<comment type="similarity">
    <text evidence="1">Belongs to the leucine-binding protein family.</text>
</comment>
<keyword evidence="2 4" id="KW-0732">Signal</keyword>
<dbReference type="AlphaFoldDB" id="A0A933VXQ0"/>
<dbReference type="InterPro" id="IPR006311">
    <property type="entry name" value="TAT_signal"/>
</dbReference>
<dbReference type="InterPro" id="IPR028081">
    <property type="entry name" value="Leu-bd"/>
</dbReference>
<feature type="chain" id="PRO_5038049360" evidence="4">
    <location>
        <begin position="22"/>
        <end position="431"/>
    </location>
</feature>
<dbReference type="InterPro" id="IPR028082">
    <property type="entry name" value="Peripla_BP_I"/>
</dbReference>
<comment type="caution">
    <text evidence="6">The sequence shown here is derived from an EMBL/GenBank/DDBJ whole genome shotgun (WGS) entry which is preliminary data.</text>
</comment>
<dbReference type="EMBL" id="JACRJB010000066">
    <property type="protein sequence ID" value="MBI5132292.1"/>
    <property type="molecule type" value="Genomic_DNA"/>
</dbReference>
<keyword evidence="3" id="KW-0029">Amino-acid transport</keyword>
<organism evidence="6 7">
    <name type="scientific">Rhodopseudomonas palustris</name>
    <dbReference type="NCBI Taxonomy" id="1076"/>
    <lineage>
        <taxon>Bacteria</taxon>
        <taxon>Pseudomonadati</taxon>
        <taxon>Pseudomonadota</taxon>
        <taxon>Alphaproteobacteria</taxon>
        <taxon>Hyphomicrobiales</taxon>
        <taxon>Nitrobacteraceae</taxon>
        <taxon>Rhodopseudomonas</taxon>
    </lineage>
</organism>
<evidence type="ECO:0000313" key="7">
    <source>
        <dbReference type="Proteomes" id="UP000782519"/>
    </source>
</evidence>
<evidence type="ECO:0000259" key="5">
    <source>
        <dbReference type="Pfam" id="PF13458"/>
    </source>
</evidence>
<evidence type="ECO:0000256" key="1">
    <source>
        <dbReference type="ARBA" id="ARBA00010062"/>
    </source>
</evidence>
<evidence type="ECO:0000256" key="2">
    <source>
        <dbReference type="ARBA" id="ARBA00022729"/>
    </source>
</evidence>
<feature type="signal peptide" evidence="4">
    <location>
        <begin position="1"/>
        <end position="21"/>
    </location>
</feature>
<protein>
    <submittedName>
        <fullName evidence="6">ABC transporter substrate-binding protein</fullName>
    </submittedName>
</protein>
<dbReference type="Pfam" id="PF13458">
    <property type="entry name" value="Peripla_BP_6"/>
    <property type="match status" value="1"/>
</dbReference>
<dbReference type="PANTHER" id="PTHR30483">
    <property type="entry name" value="LEUCINE-SPECIFIC-BINDING PROTEIN"/>
    <property type="match status" value="1"/>
</dbReference>
<gene>
    <name evidence="6" type="ORF">HZA66_22860</name>
</gene>
<keyword evidence="3" id="KW-0813">Transport</keyword>
<dbReference type="Proteomes" id="UP000782519">
    <property type="component" value="Unassembled WGS sequence"/>
</dbReference>
<evidence type="ECO:0000256" key="3">
    <source>
        <dbReference type="ARBA" id="ARBA00022970"/>
    </source>
</evidence>
<reference evidence="6" key="1">
    <citation type="submission" date="2020-07" db="EMBL/GenBank/DDBJ databases">
        <title>Huge and variable diversity of episymbiotic CPR bacteria and DPANN archaea in groundwater ecosystems.</title>
        <authorList>
            <person name="He C.Y."/>
            <person name="Keren R."/>
            <person name="Whittaker M."/>
            <person name="Farag I.F."/>
            <person name="Doudna J."/>
            <person name="Cate J.H.D."/>
            <person name="Banfield J.F."/>
        </authorList>
    </citation>
    <scope>NUCLEOTIDE SEQUENCE</scope>
    <source>
        <strain evidence="6">NC_groundwater_1818_Pr3_B-0.1um_66_35</strain>
    </source>
</reference>
<dbReference type="GO" id="GO:0006865">
    <property type="term" value="P:amino acid transport"/>
    <property type="evidence" value="ECO:0007669"/>
    <property type="project" value="UniProtKB-KW"/>
</dbReference>
<evidence type="ECO:0000256" key="4">
    <source>
        <dbReference type="SAM" id="SignalP"/>
    </source>
</evidence>
<accession>A0A933VXQ0</accession>